<gene>
    <name evidence="6" type="ordered locus">Taci_0115</name>
</gene>
<dbReference type="PANTHER" id="PTHR44858">
    <property type="entry name" value="TETRATRICOPEPTIDE REPEAT PROTEIN 6"/>
    <property type="match status" value="1"/>
</dbReference>
<keyword evidence="3" id="KW-0802">TPR repeat</keyword>
<dbReference type="OrthoDB" id="2647at2"/>
<evidence type="ECO:0000256" key="3">
    <source>
        <dbReference type="ARBA" id="ARBA00022803"/>
    </source>
</evidence>
<name>D1B7V2_THEAS</name>
<dbReference type="InterPro" id="IPR011990">
    <property type="entry name" value="TPR-like_helical_dom_sf"/>
</dbReference>
<dbReference type="Proteomes" id="UP000002030">
    <property type="component" value="Chromosome"/>
</dbReference>
<evidence type="ECO:0000256" key="5">
    <source>
        <dbReference type="SAM" id="Phobius"/>
    </source>
</evidence>
<keyword evidence="7" id="KW-1185">Reference proteome</keyword>
<keyword evidence="1" id="KW-0732">Signal</keyword>
<reference evidence="6 7" key="1">
    <citation type="journal article" date="2009" name="Stand. Genomic Sci.">
        <title>Complete genome sequence of Thermanaerovibrio acidaminovorans type strain (Su883).</title>
        <authorList>
            <person name="Chovatia M."/>
            <person name="Sikorski J."/>
            <person name="Schroder M."/>
            <person name="Lapidus A."/>
            <person name="Nolan M."/>
            <person name="Tice H."/>
            <person name="Glavina Del Rio T."/>
            <person name="Copeland A."/>
            <person name="Cheng J.F."/>
            <person name="Lucas S."/>
            <person name="Chen F."/>
            <person name="Bruce D."/>
            <person name="Goodwin L."/>
            <person name="Pitluck S."/>
            <person name="Ivanova N."/>
            <person name="Mavromatis K."/>
            <person name="Ovchinnikova G."/>
            <person name="Pati A."/>
            <person name="Chen A."/>
            <person name="Palaniappan K."/>
            <person name="Land M."/>
            <person name="Hauser L."/>
            <person name="Chang Y.J."/>
            <person name="Jeffries C.D."/>
            <person name="Chain P."/>
            <person name="Saunders E."/>
            <person name="Detter J.C."/>
            <person name="Brettin T."/>
            <person name="Rohde M."/>
            <person name="Goker M."/>
            <person name="Spring S."/>
            <person name="Bristow J."/>
            <person name="Markowitz V."/>
            <person name="Hugenholtz P."/>
            <person name="Kyrpides N.C."/>
            <person name="Klenk H.P."/>
            <person name="Eisen J.A."/>
        </authorList>
    </citation>
    <scope>NUCLEOTIDE SEQUENCE [LARGE SCALE GENOMIC DNA]</scope>
    <source>
        <strain evidence="7">ATCC 49978 / DSM 6589 / Su883</strain>
    </source>
</reference>
<dbReference type="KEGG" id="tai:Taci_0115"/>
<evidence type="ECO:0000313" key="7">
    <source>
        <dbReference type="Proteomes" id="UP000002030"/>
    </source>
</evidence>
<evidence type="ECO:0000256" key="4">
    <source>
        <dbReference type="SAM" id="MobiDB-lite"/>
    </source>
</evidence>
<dbReference type="EnsemblBacteria" id="ACZ18355">
    <property type="protein sequence ID" value="ACZ18355"/>
    <property type="gene ID" value="Taci_0115"/>
</dbReference>
<feature type="transmembrane region" description="Helical" evidence="5">
    <location>
        <begin position="29"/>
        <end position="48"/>
    </location>
</feature>
<dbReference type="EMBL" id="CP001818">
    <property type="protein sequence ID" value="ACZ18355.1"/>
    <property type="molecule type" value="Genomic_DNA"/>
</dbReference>
<keyword evidence="2" id="KW-0677">Repeat</keyword>
<dbReference type="InterPro" id="IPR019734">
    <property type="entry name" value="TPR_rpt"/>
</dbReference>
<keyword evidence="5" id="KW-1133">Transmembrane helix</keyword>
<keyword evidence="5" id="KW-0472">Membrane</keyword>
<feature type="region of interest" description="Disordered" evidence="4">
    <location>
        <begin position="1"/>
        <end position="25"/>
    </location>
</feature>
<dbReference type="Gene3D" id="3.30.1450.10">
    <property type="match status" value="1"/>
</dbReference>
<evidence type="ECO:0000313" key="6">
    <source>
        <dbReference type="EMBL" id="ACZ18355.1"/>
    </source>
</evidence>
<keyword evidence="5" id="KW-0812">Transmembrane</keyword>
<dbReference type="SUPFAM" id="SSF48452">
    <property type="entry name" value="TPR-like"/>
    <property type="match status" value="1"/>
</dbReference>
<dbReference type="HOGENOM" id="CLU_672554_0_0_0"/>
<dbReference type="RefSeq" id="WP_012868871.1">
    <property type="nucleotide sequence ID" value="NC_013522.1"/>
</dbReference>
<evidence type="ECO:0000256" key="2">
    <source>
        <dbReference type="ARBA" id="ARBA00022737"/>
    </source>
</evidence>
<dbReference type="Pfam" id="PF13432">
    <property type="entry name" value="TPR_16"/>
    <property type="match status" value="2"/>
</dbReference>
<sequence>MRQDQQRTEEPPLENPPPKEPRTVSKGTLGLIGLVMLMAFLGGGWWHYRTKVLPERLFMEAEDLYRAGRYAEALPVYQRVYQLRPVRKDVVLRIALCQERLGRLNDAMDSFDLQSRLDPKDPRPLLGKGRILLSLGRPEEALGPLKRAQKLSSSSPYSNRLLAEAYRRVGSHDMAIKHLKLSAERDRDPERVLMDAKDLFQLKDFEGARWAFERTLELSPDHRGARHGLDAANAMLGIPNDRNLLVVPGRSLGPVEIGMSRDQVLETLGEPNGSDGLDVSGRAYEVWTYNSVTLKDQPGVKYPGLRILFDPTGTVVQVESSSDRYKTYDGIGTMSFMKDRFKDRFEIWQENTHDHLGYRYCLKGGGLTLYVSDLGGVTDQGERRALVVHRGFLPVDDVSPDLWVRVEPN</sequence>
<dbReference type="eggNOG" id="COG0457">
    <property type="taxonomic scope" value="Bacteria"/>
</dbReference>
<accession>D1B7V2</accession>
<dbReference type="InterPro" id="IPR050498">
    <property type="entry name" value="Ycf3"/>
</dbReference>
<dbReference type="SMART" id="SM00028">
    <property type="entry name" value="TPR"/>
    <property type="match status" value="4"/>
</dbReference>
<proteinExistence type="predicted"/>
<dbReference type="AlphaFoldDB" id="D1B7V2"/>
<organism evidence="6 7">
    <name type="scientific">Thermanaerovibrio acidaminovorans (strain ATCC 49978 / DSM 6589 / Su883)</name>
    <name type="common">Selenomonas acidaminovorans</name>
    <dbReference type="NCBI Taxonomy" id="525903"/>
    <lineage>
        <taxon>Bacteria</taxon>
        <taxon>Thermotogati</taxon>
        <taxon>Synergistota</taxon>
        <taxon>Synergistia</taxon>
        <taxon>Synergistales</taxon>
        <taxon>Synergistaceae</taxon>
        <taxon>Thermanaerovibrio</taxon>
    </lineage>
</organism>
<dbReference type="STRING" id="525903.Taci_0115"/>
<evidence type="ECO:0000256" key="1">
    <source>
        <dbReference type="ARBA" id="ARBA00022729"/>
    </source>
</evidence>
<dbReference type="Gene3D" id="1.25.40.10">
    <property type="entry name" value="Tetratricopeptide repeat domain"/>
    <property type="match status" value="2"/>
</dbReference>
<dbReference type="InterPro" id="IPR037873">
    <property type="entry name" value="BamE-like"/>
</dbReference>
<feature type="compositionally biased region" description="Basic and acidic residues" evidence="4">
    <location>
        <begin position="1"/>
        <end position="10"/>
    </location>
</feature>
<dbReference type="PANTHER" id="PTHR44858:SF1">
    <property type="entry name" value="UDP-N-ACETYLGLUCOSAMINE--PEPTIDE N-ACETYLGLUCOSAMINYLTRANSFERASE SPINDLY-RELATED"/>
    <property type="match status" value="1"/>
</dbReference>
<protein>
    <submittedName>
        <fullName evidence="6">Tetratricopeptide domain protein</fullName>
    </submittedName>
</protein>